<dbReference type="Proteomes" id="UP000229615">
    <property type="component" value="Unassembled WGS sequence"/>
</dbReference>
<gene>
    <name evidence="2" type="ORF">COU09_00990</name>
</gene>
<protein>
    <recommendedName>
        <fullName evidence="4">Polysaccharide chain length determinant N-terminal domain-containing protein</fullName>
    </recommendedName>
</protein>
<evidence type="ECO:0008006" key="4">
    <source>
        <dbReference type="Google" id="ProtNLM"/>
    </source>
</evidence>
<feature type="transmembrane region" description="Helical" evidence="1">
    <location>
        <begin position="16"/>
        <end position="35"/>
    </location>
</feature>
<dbReference type="AlphaFoldDB" id="A0A2H0UQK3"/>
<keyword evidence="1" id="KW-0472">Membrane</keyword>
<evidence type="ECO:0000313" key="3">
    <source>
        <dbReference type="Proteomes" id="UP000229615"/>
    </source>
</evidence>
<evidence type="ECO:0000256" key="1">
    <source>
        <dbReference type="SAM" id="Phobius"/>
    </source>
</evidence>
<keyword evidence="1" id="KW-0812">Transmembrane</keyword>
<proteinExistence type="predicted"/>
<organism evidence="2 3">
    <name type="scientific">Candidatus Harrisonbacteria bacterium CG10_big_fil_rev_8_21_14_0_10_44_23</name>
    <dbReference type="NCBI Taxonomy" id="1974585"/>
    <lineage>
        <taxon>Bacteria</taxon>
        <taxon>Candidatus Harrisoniibacteriota</taxon>
    </lineage>
</organism>
<evidence type="ECO:0000313" key="2">
    <source>
        <dbReference type="EMBL" id="PIR88651.1"/>
    </source>
</evidence>
<name>A0A2H0UQK3_9BACT</name>
<accession>A0A2H0UQK3</accession>
<reference evidence="3" key="1">
    <citation type="submission" date="2017-09" db="EMBL/GenBank/DDBJ databases">
        <title>Depth-based differentiation of microbial function through sediment-hosted aquifers and enrichment of novel symbionts in the deep terrestrial subsurface.</title>
        <authorList>
            <person name="Probst A.J."/>
            <person name="Ladd B."/>
            <person name="Jarett J.K."/>
            <person name="Geller-Mcgrath D.E."/>
            <person name="Sieber C.M.K."/>
            <person name="Emerson J.B."/>
            <person name="Anantharaman K."/>
            <person name="Thomas B.C."/>
            <person name="Malmstrom R."/>
            <person name="Stieglmeier M."/>
            <person name="Klingl A."/>
            <person name="Woyke T."/>
            <person name="Ryan C.M."/>
            <person name="Banfield J.F."/>
        </authorList>
    </citation>
    <scope>NUCLEOTIDE SEQUENCE [LARGE SCALE GENOMIC DNA]</scope>
</reference>
<sequence>MLEKVKDWISEHRREVLIFVLFFLISSLSFALGYLSAKEFTHSQIIIEKNSNLLEASGDEL</sequence>
<dbReference type="EMBL" id="PFBB01000012">
    <property type="protein sequence ID" value="PIR88651.1"/>
    <property type="molecule type" value="Genomic_DNA"/>
</dbReference>
<comment type="caution">
    <text evidence="2">The sequence shown here is derived from an EMBL/GenBank/DDBJ whole genome shotgun (WGS) entry which is preliminary data.</text>
</comment>
<keyword evidence="1" id="KW-1133">Transmembrane helix</keyword>